<dbReference type="SMART" id="SM00252">
    <property type="entry name" value="SH2"/>
    <property type="match status" value="1"/>
</dbReference>
<evidence type="ECO:0000256" key="2">
    <source>
        <dbReference type="ARBA" id="ARBA00007881"/>
    </source>
</evidence>
<dbReference type="STRING" id="8078.ENSFHEP00000023800"/>
<evidence type="ECO:0000256" key="4">
    <source>
        <dbReference type="PROSITE-ProRule" id="PRU00191"/>
    </source>
</evidence>
<dbReference type="AlphaFoldDB" id="A0A3Q2U2K1"/>
<feature type="compositionally biased region" description="Low complexity" evidence="5">
    <location>
        <begin position="162"/>
        <end position="184"/>
    </location>
</feature>
<dbReference type="InterPro" id="IPR006020">
    <property type="entry name" value="PTB/PI_dom"/>
</dbReference>
<dbReference type="Ensembl" id="ENSFHET00000009414.1">
    <property type="protein sequence ID" value="ENSFHEP00000023800.1"/>
    <property type="gene ID" value="ENSFHEG00000005008.1"/>
</dbReference>
<dbReference type="Gene3D" id="3.30.505.10">
    <property type="entry name" value="SH2 domain"/>
    <property type="match status" value="1"/>
</dbReference>
<feature type="region of interest" description="Disordered" evidence="5">
    <location>
        <begin position="203"/>
        <end position="256"/>
    </location>
</feature>
<evidence type="ECO:0000313" key="8">
    <source>
        <dbReference type="Proteomes" id="UP000265000"/>
    </source>
</evidence>
<keyword evidence="8" id="KW-1185">Reference proteome</keyword>
<feature type="domain" description="SH2" evidence="6">
    <location>
        <begin position="319"/>
        <end position="430"/>
    </location>
</feature>
<dbReference type="InterPro" id="IPR036860">
    <property type="entry name" value="SH2_dom_sf"/>
</dbReference>
<dbReference type="SUPFAM" id="SSF55550">
    <property type="entry name" value="SH2 domain"/>
    <property type="match status" value="1"/>
</dbReference>
<feature type="region of interest" description="Disordered" evidence="5">
    <location>
        <begin position="136"/>
        <end position="186"/>
    </location>
</feature>
<keyword evidence="3 4" id="KW-0727">SH2 domain</keyword>
<evidence type="ECO:0000256" key="1">
    <source>
        <dbReference type="ARBA" id="ARBA00004246"/>
    </source>
</evidence>
<dbReference type="GO" id="GO:0005925">
    <property type="term" value="C:focal adhesion"/>
    <property type="evidence" value="ECO:0007669"/>
    <property type="project" value="UniProtKB-SubCell"/>
</dbReference>
<accession>A0A3Q2U2K1</accession>
<organism evidence="7 8">
    <name type="scientific">Fundulus heteroclitus</name>
    <name type="common">Killifish</name>
    <name type="synonym">Mummichog</name>
    <dbReference type="NCBI Taxonomy" id="8078"/>
    <lineage>
        <taxon>Eukaryota</taxon>
        <taxon>Metazoa</taxon>
        <taxon>Chordata</taxon>
        <taxon>Craniata</taxon>
        <taxon>Vertebrata</taxon>
        <taxon>Euteleostomi</taxon>
        <taxon>Actinopterygii</taxon>
        <taxon>Neopterygii</taxon>
        <taxon>Teleostei</taxon>
        <taxon>Neoteleostei</taxon>
        <taxon>Acanthomorphata</taxon>
        <taxon>Ovalentaria</taxon>
        <taxon>Atherinomorphae</taxon>
        <taxon>Cyprinodontiformes</taxon>
        <taxon>Fundulidae</taxon>
        <taxon>Fundulus</taxon>
    </lineage>
</organism>
<dbReference type="InterPro" id="IPR000980">
    <property type="entry name" value="SH2"/>
</dbReference>
<comment type="similarity">
    <text evidence="2">Belongs to the PTEN phosphatase protein family.</text>
</comment>
<feature type="compositionally biased region" description="Polar residues" evidence="5">
    <location>
        <begin position="247"/>
        <end position="256"/>
    </location>
</feature>
<comment type="subcellular location">
    <subcellularLocation>
        <location evidence="1">Cell junction</location>
        <location evidence="1">Focal adhesion</location>
    </subcellularLocation>
</comment>
<dbReference type="InterPro" id="IPR033929">
    <property type="entry name" value="Tensin_PTB"/>
</dbReference>
<dbReference type="Pfam" id="PF00017">
    <property type="entry name" value="SH2"/>
    <property type="match status" value="1"/>
</dbReference>
<name>A0A3Q2U2K1_FUNHE</name>
<dbReference type="PANTHER" id="PTHR45734">
    <property type="entry name" value="TENSIN"/>
    <property type="match status" value="1"/>
</dbReference>
<sequence>MMPTAEGMSHMIPCHVLRVGQTICLESSQENVSQAPGLSKPNCQLDDPNLDMTLENLNQIMLELDPTFEPIPVNKSPTCRSPPTGSLCSDDSNGASHCVLIPRGCPPSSSPAVSPSIPIPTPSMLRCSPSSTLVFSTSPSSSLPPLPFGSAPRRNRSPKADLASSPGSLRLSSSNRNSATSLTSMSTCSDTSYIMGSNLSLAEDLDSPESVPSGAPGSFGDGSSCQPSGIRPSLTKRDHLHEPHSRGANSSPASLAGSQTDIPLLLINGAPQSDPHLFGSEPDLIHKVPASPSRRRCFQASFTGSQPSMKFVMDTSKIWFRPHISRAEADAFLKDKEAGTFVVRDSTSYRGSFGLAMKVDQSPTTCTAAGYPGESSSDLIRHFLIESSAKGVRIRGSSQEPYFGSLPALVYQHTISAYALPCRLQLDSPGYVNFQCKTCAGAIVRKTIEIFAEETETLSISSNLFTDLDTTGEKMNEKASSQDKSKTASNFVYLNAVPTEMLTGPCAVQRAVSSTLEKAPGSFTPTVVNMKVSLKGVTLTDINRKLFFRRHYPAYLLSYSGVDPDNRPWLKGTGFSARMFGFVAKGVEAGMENVCHVFAECDPLQPCGKVVEFIQAAIDKQ</sequence>
<feature type="compositionally biased region" description="Basic and acidic residues" evidence="5">
    <location>
        <begin position="235"/>
        <end position="245"/>
    </location>
</feature>
<dbReference type="SUPFAM" id="SSF50729">
    <property type="entry name" value="PH domain-like"/>
    <property type="match status" value="1"/>
</dbReference>
<dbReference type="PROSITE" id="PS50001">
    <property type="entry name" value="SH2"/>
    <property type="match status" value="1"/>
</dbReference>
<dbReference type="CDD" id="cd01213">
    <property type="entry name" value="PTB_tensin"/>
    <property type="match status" value="1"/>
</dbReference>
<reference evidence="7" key="1">
    <citation type="submission" date="2025-08" db="UniProtKB">
        <authorList>
            <consortium name="Ensembl"/>
        </authorList>
    </citation>
    <scope>IDENTIFICATION</scope>
</reference>
<dbReference type="Pfam" id="PF08416">
    <property type="entry name" value="PTB"/>
    <property type="match status" value="1"/>
</dbReference>
<evidence type="ECO:0000313" key="7">
    <source>
        <dbReference type="Ensembl" id="ENSFHEP00000023800.1"/>
    </source>
</evidence>
<protein>
    <submittedName>
        <fullName evidence="7">Tensin 4</fullName>
    </submittedName>
</protein>
<dbReference type="InterPro" id="IPR011993">
    <property type="entry name" value="PH-like_dom_sf"/>
</dbReference>
<evidence type="ECO:0000259" key="6">
    <source>
        <dbReference type="PROSITE" id="PS50001"/>
    </source>
</evidence>
<evidence type="ECO:0000256" key="5">
    <source>
        <dbReference type="SAM" id="MobiDB-lite"/>
    </source>
</evidence>
<dbReference type="SMART" id="SM00462">
    <property type="entry name" value="PTB"/>
    <property type="match status" value="1"/>
</dbReference>
<dbReference type="Proteomes" id="UP000265000">
    <property type="component" value="Unplaced"/>
</dbReference>
<reference evidence="7" key="2">
    <citation type="submission" date="2025-09" db="UniProtKB">
        <authorList>
            <consortium name="Ensembl"/>
        </authorList>
    </citation>
    <scope>IDENTIFICATION</scope>
</reference>
<dbReference type="PANTHER" id="PTHR45734:SF6">
    <property type="entry name" value="TENSIN-4"/>
    <property type="match status" value="1"/>
</dbReference>
<proteinExistence type="inferred from homology"/>
<dbReference type="InterPro" id="IPR013625">
    <property type="entry name" value="PTB"/>
</dbReference>
<dbReference type="Gene3D" id="2.30.29.30">
    <property type="entry name" value="Pleckstrin-homology domain (PH domain)/Phosphotyrosine-binding domain (PTB)"/>
    <property type="match status" value="1"/>
</dbReference>
<dbReference type="GeneTree" id="ENSGT00940000163886"/>
<evidence type="ECO:0000256" key="3">
    <source>
        <dbReference type="ARBA" id="ARBA00022999"/>
    </source>
</evidence>
<dbReference type="InterPro" id="IPR051484">
    <property type="entry name" value="Tensin_PTEN_phosphatase"/>
</dbReference>